<name>A0A1C6RXD8_9ACTN</name>
<evidence type="ECO:0000256" key="2">
    <source>
        <dbReference type="SAM" id="MobiDB-lite"/>
    </source>
</evidence>
<dbReference type="Pfam" id="PF05065">
    <property type="entry name" value="Phage_capsid"/>
    <property type="match status" value="1"/>
</dbReference>
<gene>
    <name evidence="4" type="ORF">GA0074694_3114</name>
</gene>
<evidence type="ECO:0000313" key="5">
    <source>
        <dbReference type="Proteomes" id="UP000198906"/>
    </source>
</evidence>
<dbReference type="STRING" id="47866.GA0074694_3114"/>
<evidence type="ECO:0000259" key="3">
    <source>
        <dbReference type="Pfam" id="PF05065"/>
    </source>
</evidence>
<dbReference type="EMBL" id="FMHU01000002">
    <property type="protein sequence ID" value="SCL21691.1"/>
    <property type="molecule type" value="Genomic_DNA"/>
</dbReference>
<feature type="compositionally biased region" description="Basic and acidic residues" evidence="2">
    <location>
        <begin position="75"/>
        <end position="95"/>
    </location>
</feature>
<dbReference type="SUPFAM" id="SSF56563">
    <property type="entry name" value="Major capsid protein gp5"/>
    <property type="match status" value="1"/>
</dbReference>
<reference evidence="5" key="1">
    <citation type="submission" date="2016-06" db="EMBL/GenBank/DDBJ databases">
        <authorList>
            <person name="Varghese N."/>
        </authorList>
    </citation>
    <scope>NUCLEOTIDE SEQUENCE [LARGE SCALE GENOMIC DNA]</scope>
    <source>
        <strain evidence="5">DSM 46123</strain>
    </source>
</reference>
<dbReference type="InterPro" id="IPR024455">
    <property type="entry name" value="Phage_capsid"/>
</dbReference>
<dbReference type="NCBIfam" id="TIGR01554">
    <property type="entry name" value="major_cap_HK97"/>
    <property type="match status" value="1"/>
</dbReference>
<feature type="region of interest" description="Disordered" evidence="2">
    <location>
        <begin position="70"/>
        <end position="95"/>
    </location>
</feature>
<dbReference type="RefSeq" id="WP_176737963.1">
    <property type="nucleotide sequence ID" value="NZ_FMHU01000002.1"/>
</dbReference>
<protein>
    <submittedName>
        <fullName evidence="4">Phage major capsid protein, HK97 family</fullName>
    </submittedName>
</protein>
<organism evidence="4 5">
    <name type="scientific">Micromonospora inyonensis</name>
    <dbReference type="NCBI Taxonomy" id="47866"/>
    <lineage>
        <taxon>Bacteria</taxon>
        <taxon>Bacillati</taxon>
        <taxon>Actinomycetota</taxon>
        <taxon>Actinomycetes</taxon>
        <taxon>Micromonosporales</taxon>
        <taxon>Micromonosporaceae</taxon>
        <taxon>Micromonospora</taxon>
    </lineage>
</organism>
<sequence length="486" mass="51826">MGLKRADEIRTRMESIRADLATLEQLDRSGEADEAAHQRLDDLLAEADLLAEELKPLAEREERIARVQRASLNEANHDEPVDEPHRSERSIAERGVPELGRRRSIRNPYENLDAIRAGLADPADVRARAVAAIEQYANRTDHWALAHDGAEQATKLVEKTGARFGTAVARQMLITGTPEYLAAFQSYMEDPGGMSSRAALSLTPANGGYLVPFTLDPTIILTNNGSANPYRAYATIKTTATNDWNGVTSAGVSAEWTAEGIEAADATPTVGQLKITPQKADAYLFGSYEVLGDSDIAQQLPELLADAKDRLEESAFAVGTGTGQPNGVLARGTTLAAAAGTAATGPTAASVYSLMGALPARWRGPRANNVWLANLTTINALRNVPSFTGSTTSIVNDSGPVPTLLGKPLLESTSVAGAFANGAKVLAFGDMRQYYIVDRVGMSVVYDPVVLGANRRPTGQGAWYAFWRVGADVSTAGAFRVLTLTT</sequence>
<proteinExistence type="predicted"/>
<dbReference type="InterPro" id="IPR054612">
    <property type="entry name" value="Phage_capsid-like_C"/>
</dbReference>
<feature type="domain" description="Phage capsid-like C-terminal" evidence="3">
    <location>
        <begin position="207"/>
        <end position="483"/>
    </location>
</feature>
<dbReference type="AlphaFoldDB" id="A0A1C6RXD8"/>
<accession>A0A1C6RXD8</accession>
<dbReference type="Proteomes" id="UP000198906">
    <property type="component" value="Unassembled WGS sequence"/>
</dbReference>
<keyword evidence="5" id="KW-1185">Reference proteome</keyword>
<evidence type="ECO:0000313" key="4">
    <source>
        <dbReference type="EMBL" id="SCL21691.1"/>
    </source>
</evidence>
<evidence type="ECO:0000256" key="1">
    <source>
        <dbReference type="ARBA" id="ARBA00004328"/>
    </source>
</evidence>
<comment type="subcellular location">
    <subcellularLocation>
        <location evidence="1">Virion</location>
    </subcellularLocation>
</comment>